<name>A0ABR0LB30_9PEZI</name>
<dbReference type="PANTHER" id="PTHR48078:SF2">
    <property type="entry name" value="CATABOLIC L-SERINE_THREONINE DEHYDRATASE"/>
    <property type="match status" value="1"/>
</dbReference>
<evidence type="ECO:0000259" key="7">
    <source>
        <dbReference type="Pfam" id="PF00291"/>
    </source>
</evidence>
<comment type="catalytic activity">
    <reaction evidence="6">
        <text>L-serine = pyruvate + NH4(+)</text>
        <dbReference type="Rhea" id="RHEA:19169"/>
        <dbReference type="ChEBI" id="CHEBI:15361"/>
        <dbReference type="ChEBI" id="CHEBI:28938"/>
        <dbReference type="ChEBI" id="CHEBI:33384"/>
        <dbReference type="EC" id="4.3.1.17"/>
    </reaction>
</comment>
<reference evidence="8 9" key="1">
    <citation type="submission" date="2023-08" db="EMBL/GenBank/DDBJ databases">
        <title>Black Yeasts Isolated from many extreme environments.</title>
        <authorList>
            <person name="Coleine C."/>
            <person name="Stajich J.E."/>
            <person name="Selbmann L."/>
        </authorList>
    </citation>
    <scope>NUCLEOTIDE SEQUENCE [LARGE SCALE GENOMIC DNA]</scope>
    <source>
        <strain evidence="8 9">CCFEE 5386</strain>
    </source>
</reference>
<dbReference type="InterPro" id="IPR000634">
    <property type="entry name" value="Ser/Thr_deHydtase_PyrdxlP-BS"/>
</dbReference>
<proteinExistence type="inferred from homology"/>
<dbReference type="Proteomes" id="UP001308179">
    <property type="component" value="Unassembled WGS sequence"/>
</dbReference>
<organism evidence="8 9">
    <name type="scientific">Rachicladosporium monterosium</name>
    <dbReference type="NCBI Taxonomy" id="1507873"/>
    <lineage>
        <taxon>Eukaryota</taxon>
        <taxon>Fungi</taxon>
        <taxon>Dikarya</taxon>
        <taxon>Ascomycota</taxon>
        <taxon>Pezizomycotina</taxon>
        <taxon>Dothideomycetes</taxon>
        <taxon>Dothideomycetidae</taxon>
        <taxon>Cladosporiales</taxon>
        <taxon>Cladosporiaceae</taxon>
        <taxon>Rachicladosporium</taxon>
    </lineage>
</organism>
<sequence>MAPKDSKPWRETPLIESANLSKAAGCRILLKLEHLQPSGSFKSRGVGNYCLQALLNRRPEIISEEGSKEKKKQRRLHFYSSSGGNAGLACVHAARSLGCPATVVVPLSTKPMMVERLWAAGAHGVLRRGGTWREADGYLREVVMVEAKGKKGCEEEEEEEDEEGVYVPPFDHEDVWAGNATLIEEVAAQMGGEGGPDVVVCSVGGGGLFNGIMQGIEGRAGWEETTVLALETRGADSLAQSLEQGELITLPGITSLATSLGATRVSERTFELASKGLVSGRVKSAVLTDGEAAMGCWRFADDERTLVELACGVNVALCYGGRLEKALGRPVGSEEKVVIVVCGGQNVTTSMVEGWRQEYGDLDKEVKTNGHAESVPSTVTAPNGI</sequence>
<dbReference type="EC" id="4.3.1.17" evidence="3"/>
<evidence type="ECO:0000256" key="6">
    <source>
        <dbReference type="ARBA" id="ARBA00049406"/>
    </source>
</evidence>
<dbReference type="InterPro" id="IPR001926">
    <property type="entry name" value="TrpB-like_PALP"/>
</dbReference>
<gene>
    <name evidence="8" type="primary">CHA1</name>
    <name evidence="8" type="ORF">LTR32_002175</name>
</gene>
<dbReference type="Pfam" id="PF00291">
    <property type="entry name" value="PALP"/>
    <property type="match status" value="1"/>
</dbReference>
<dbReference type="InterPro" id="IPR036052">
    <property type="entry name" value="TrpB-like_PALP_sf"/>
</dbReference>
<comment type="caution">
    <text evidence="8">The sequence shown here is derived from an EMBL/GenBank/DDBJ whole genome shotgun (WGS) entry which is preliminary data.</text>
</comment>
<comment type="cofactor">
    <cofactor evidence="1">
        <name>pyridoxal 5'-phosphate</name>
        <dbReference type="ChEBI" id="CHEBI:597326"/>
    </cofactor>
</comment>
<dbReference type="SUPFAM" id="SSF53686">
    <property type="entry name" value="Tryptophan synthase beta subunit-like PLP-dependent enzymes"/>
    <property type="match status" value="1"/>
</dbReference>
<accession>A0ABR0LB30</accession>
<protein>
    <recommendedName>
        <fullName evidence="3">L-serine ammonia-lyase</fullName>
        <ecNumber evidence="3">4.3.1.17</ecNumber>
    </recommendedName>
</protein>
<evidence type="ECO:0000256" key="5">
    <source>
        <dbReference type="ARBA" id="ARBA00023239"/>
    </source>
</evidence>
<feature type="domain" description="Tryptophan synthase beta chain-like PALP" evidence="7">
    <location>
        <begin position="9"/>
        <end position="343"/>
    </location>
</feature>
<keyword evidence="5 8" id="KW-0456">Lyase</keyword>
<dbReference type="EMBL" id="JAVRRR010000101">
    <property type="protein sequence ID" value="KAK5146210.1"/>
    <property type="molecule type" value="Genomic_DNA"/>
</dbReference>
<dbReference type="GO" id="GO:0008797">
    <property type="term" value="F:aspartate ammonia-lyase activity"/>
    <property type="evidence" value="ECO:0007669"/>
    <property type="project" value="UniProtKB-EC"/>
</dbReference>
<evidence type="ECO:0000256" key="3">
    <source>
        <dbReference type="ARBA" id="ARBA00012093"/>
    </source>
</evidence>
<dbReference type="InterPro" id="IPR050147">
    <property type="entry name" value="Ser/Thr_Dehydratase"/>
</dbReference>
<comment type="similarity">
    <text evidence="2">Belongs to the serine/threonine dehydratase family.</text>
</comment>
<evidence type="ECO:0000256" key="2">
    <source>
        <dbReference type="ARBA" id="ARBA00010869"/>
    </source>
</evidence>
<evidence type="ECO:0000313" key="9">
    <source>
        <dbReference type="Proteomes" id="UP001308179"/>
    </source>
</evidence>
<keyword evidence="9" id="KW-1185">Reference proteome</keyword>
<dbReference type="PROSITE" id="PS00165">
    <property type="entry name" value="DEHYDRATASE_SER_THR"/>
    <property type="match status" value="1"/>
</dbReference>
<evidence type="ECO:0000256" key="1">
    <source>
        <dbReference type="ARBA" id="ARBA00001933"/>
    </source>
</evidence>
<evidence type="ECO:0000256" key="4">
    <source>
        <dbReference type="ARBA" id="ARBA00022898"/>
    </source>
</evidence>
<dbReference type="PANTHER" id="PTHR48078">
    <property type="entry name" value="THREONINE DEHYDRATASE, MITOCHONDRIAL-RELATED"/>
    <property type="match status" value="1"/>
</dbReference>
<keyword evidence="4" id="KW-0663">Pyridoxal phosphate</keyword>
<dbReference type="Gene3D" id="3.40.50.1100">
    <property type="match status" value="2"/>
</dbReference>
<evidence type="ECO:0000313" key="8">
    <source>
        <dbReference type="EMBL" id="KAK5146210.1"/>
    </source>
</evidence>